<sequence>MDSSKKNRKMSINRNAPIIITRYSNSYKILSCVPKTQILEAKPGFLKSRNMAYKLRARKQKRPYVSCDDDDDDDDGHESDSSRRMDPDFTRNVRPRRCNTLITESAEQRRAGRPPKRTRKSTPSAGEASTSGSKPAEYVARTIMSWLIDHGMIIENEKIYYVADREGDSDDRKQSKREVLMKGRARREGVQCECCNEVMTVWDFETHAGSVLQRPYEHIHVARSNSSLLQCQFEVWQSNVEVERRTFNEIVPRNGASDKHDDACLICADGGDLICCEKCWSTSHLKCMGLERIPQGDWICPYCVCKHCYKNDKDLQTCYQCDKKYHWQCLVSNKELDLNASGETLACDSHCGEVYEKLQSLVGVKHELEGGFCWTLLQRMEPDSLDFRDLHLITECNSKIALAWEVLDECFTTIIDRNTQINVVQSVAYSRGSNLNRINFRGFYTAILEKNDDIISAATIRVHGTDLAEMPFIGTRHLYRQNGMSRMLLVTLESIFSVMGVEHLIIPSVQELTEMWEGKCGFSPVEDVVSQKITDWNTLTFPSAVRLQKALLSTPPSSPSAVMNADGGVDVDEGVDMVSDNCAKLAGLDLNHEYTESGDEEAEDK</sequence>
<organism evidence="1 2">
    <name type="scientific">Populus alba</name>
    <name type="common">White poplar</name>
    <dbReference type="NCBI Taxonomy" id="43335"/>
    <lineage>
        <taxon>Eukaryota</taxon>
        <taxon>Viridiplantae</taxon>
        <taxon>Streptophyta</taxon>
        <taxon>Embryophyta</taxon>
        <taxon>Tracheophyta</taxon>
        <taxon>Spermatophyta</taxon>
        <taxon>Magnoliopsida</taxon>
        <taxon>eudicotyledons</taxon>
        <taxon>Gunneridae</taxon>
        <taxon>Pentapetalae</taxon>
        <taxon>rosids</taxon>
        <taxon>fabids</taxon>
        <taxon>Malpighiales</taxon>
        <taxon>Salicaceae</taxon>
        <taxon>Saliceae</taxon>
        <taxon>Populus</taxon>
    </lineage>
</organism>
<gene>
    <name evidence="1" type="ORF">D5086_001387</name>
</gene>
<protein>
    <submittedName>
        <fullName evidence="1">Uncharacterized protein</fullName>
    </submittedName>
</protein>
<proteinExistence type="predicted"/>
<keyword evidence="2" id="KW-1185">Reference proteome</keyword>
<dbReference type="Proteomes" id="UP000309997">
    <property type="component" value="Unassembled WGS sequence"/>
</dbReference>
<name>A0ACC4CYK1_POPAL</name>
<dbReference type="EMBL" id="RCHU02000001">
    <property type="protein sequence ID" value="KAL3610367.1"/>
    <property type="molecule type" value="Genomic_DNA"/>
</dbReference>
<evidence type="ECO:0000313" key="2">
    <source>
        <dbReference type="Proteomes" id="UP000309997"/>
    </source>
</evidence>
<comment type="caution">
    <text evidence="1">The sequence shown here is derived from an EMBL/GenBank/DDBJ whole genome shotgun (WGS) entry which is preliminary data.</text>
</comment>
<evidence type="ECO:0000313" key="1">
    <source>
        <dbReference type="EMBL" id="KAL3610367.1"/>
    </source>
</evidence>
<accession>A0ACC4CYK1</accession>
<reference evidence="1 2" key="1">
    <citation type="journal article" date="2024" name="Plant Biotechnol. J.">
        <title>Genome and CRISPR/Cas9 system of a widespread forest tree (Populus alba) in the world.</title>
        <authorList>
            <person name="Liu Y.J."/>
            <person name="Jiang P.F."/>
            <person name="Han X.M."/>
            <person name="Li X.Y."/>
            <person name="Wang H.M."/>
            <person name="Wang Y.J."/>
            <person name="Wang X.X."/>
            <person name="Zeng Q.Y."/>
        </authorList>
    </citation>
    <scope>NUCLEOTIDE SEQUENCE [LARGE SCALE GENOMIC DNA]</scope>
    <source>
        <strain evidence="2">cv. PAL-ZL1</strain>
    </source>
</reference>